<keyword evidence="1 4" id="KW-0489">Methyltransferase</keyword>
<accession>A0A542XEN4</accession>
<evidence type="ECO:0000313" key="4">
    <source>
        <dbReference type="EMBL" id="TQL34278.1"/>
    </source>
</evidence>
<keyword evidence="2 4" id="KW-0808">Transferase</keyword>
<feature type="domain" description="Methyltransferase" evidence="3">
    <location>
        <begin position="35"/>
        <end position="128"/>
    </location>
</feature>
<dbReference type="PANTHER" id="PTHR43861:SF1">
    <property type="entry name" value="TRANS-ACONITATE 2-METHYLTRANSFERASE"/>
    <property type="match status" value="1"/>
</dbReference>
<dbReference type="Gene3D" id="1.10.150.290">
    <property type="entry name" value="S-adenosyl-L-methionine-dependent methyltransferases"/>
    <property type="match status" value="1"/>
</dbReference>
<protein>
    <submittedName>
        <fullName evidence="4">Trans-aconitate 2-methyltransferase</fullName>
    </submittedName>
</protein>
<sequence>MPSWDPQQYERFADHRTRPFFDLLARVGADRPARVVDLGCGNGPLTLALADRWPGAAVTGVDSSAQMLERARNLDDRDRVTWQLQDVTEWQVGEAGAPDVVVSNATLQWVPEHRELIPEWLTGLAPGGWFAMQVPGNFDAPSHRIIREVAAAQPDGERLLASYRMTSPVDEPTDYADLLAAHCPYVDVWETTYVQLLDPPGEQEAPVLEWVKGTALRPLLDQLDPEGQERLLADLREALGRAYPRRSYGVPFPFRRIFAVGRVAGEAR</sequence>
<dbReference type="GO" id="GO:0030798">
    <property type="term" value="F:trans-aconitate 2-methyltransferase activity"/>
    <property type="evidence" value="ECO:0007669"/>
    <property type="project" value="InterPro"/>
</dbReference>
<dbReference type="InterPro" id="IPR041698">
    <property type="entry name" value="Methyltransf_25"/>
</dbReference>
<dbReference type="Proteomes" id="UP000318336">
    <property type="component" value="Unassembled WGS sequence"/>
</dbReference>
<evidence type="ECO:0000256" key="1">
    <source>
        <dbReference type="ARBA" id="ARBA00022603"/>
    </source>
</evidence>
<gene>
    <name evidence="4" type="ORF">FB554_2443</name>
</gene>
<organism evidence="4 5">
    <name type="scientific">Barrientosiimonas humi</name>
    <dbReference type="NCBI Taxonomy" id="999931"/>
    <lineage>
        <taxon>Bacteria</taxon>
        <taxon>Bacillati</taxon>
        <taxon>Actinomycetota</taxon>
        <taxon>Actinomycetes</taxon>
        <taxon>Micrococcales</taxon>
        <taxon>Dermacoccaceae</taxon>
        <taxon>Barrientosiimonas</taxon>
    </lineage>
</organism>
<dbReference type="OrthoDB" id="9795085at2"/>
<dbReference type="AlphaFoldDB" id="A0A542XEN4"/>
<proteinExistence type="predicted"/>
<dbReference type="RefSeq" id="WP_142006431.1">
    <property type="nucleotide sequence ID" value="NZ_CAJTBP010000001.1"/>
</dbReference>
<name>A0A542XEN4_9MICO</name>
<evidence type="ECO:0000313" key="5">
    <source>
        <dbReference type="Proteomes" id="UP000318336"/>
    </source>
</evidence>
<dbReference type="InterPro" id="IPR029063">
    <property type="entry name" value="SAM-dependent_MTases_sf"/>
</dbReference>
<keyword evidence="5" id="KW-1185">Reference proteome</keyword>
<reference evidence="4 5" key="1">
    <citation type="submission" date="2019-06" db="EMBL/GenBank/DDBJ databases">
        <title>Sequencing the genomes of 1000 actinobacteria strains.</title>
        <authorList>
            <person name="Klenk H.-P."/>
        </authorList>
    </citation>
    <scope>NUCLEOTIDE SEQUENCE [LARGE SCALE GENOMIC DNA]</scope>
    <source>
        <strain evidence="4 5">DSM 24617</strain>
    </source>
</reference>
<comment type="caution">
    <text evidence="4">The sequence shown here is derived from an EMBL/GenBank/DDBJ whole genome shotgun (WGS) entry which is preliminary data.</text>
</comment>
<dbReference type="GO" id="GO:0032259">
    <property type="term" value="P:methylation"/>
    <property type="evidence" value="ECO:0007669"/>
    <property type="project" value="UniProtKB-KW"/>
</dbReference>
<dbReference type="Gene3D" id="3.40.50.150">
    <property type="entry name" value="Vaccinia Virus protein VP39"/>
    <property type="match status" value="1"/>
</dbReference>
<evidence type="ECO:0000259" key="3">
    <source>
        <dbReference type="Pfam" id="PF13649"/>
    </source>
</evidence>
<evidence type="ECO:0000256" key="2">
    <source>
        <dbReference type="ARBA" id="ARBA00022679"/>
    </source>
</evidence>
<dbReference type="SUPFAM" id="SSF53335">
    <property type="entry name" value="S-adenosyl-L-methionine-dependent methyltransferases"/>
    <property type="match status" value="1"/>
</dbReference>
<dbReference type="CDD" id="cd02440">
    <property type="entry name" value="AdoMet_MTases"/>
    <property type="match status" value="1"/>
</dbReference>
<dbReference type="EMBL" id="VFOK01000001">
    <property type="protein sequence ID" value="TQL34278.1"/>
    <property type="molecule type" value="Genomic_DNA"/>
</dbReference>
<dbReference type="Pfam" id="PF13649">
    <property type="entry name" value="Methyltransf_25"/>
    <property type="match status" value="1"/>
</dbReference>
<dbReference type="InterPro" id="IPR023149">
    <property type="entry name" value="Trans_acon_MeTrfase_C"/>
</dbReference>
<dbReference type="PANTHER" id="PTHR43861">
    <property type="entry name" value="TRANS-ACONITATE 2-METHYLTRANSFERASE-RELATED"/>
    <property type="match status" value="1"/>
</dbReference>